<gene>
    <name evidence="5" type="ORF">NCTC10684_01254</name>
</gene>
<organism evidence="5 6">
    <name type="scientific">Aminobacter aminovorans</name>
    <name type="common">Chelatobacter heintzii</name>
    <dbReference type="NCBI Taxonomy" id="83263"/>
    <lineage>
        <taxon>Bacteria</taxon>
        <taxon>Pseudomonadati</taxon>
        <taxon>Pseudomonadota</taxon>
        <taxon>Alphaproteobacteria</taxon>
        <taxon>Hyphomicrobiales</taxon>
        <taxon>Phyllobacteriaceae</taxon>
        <taxon>Aminobacter</taxon>
    </lineage>
</organism>
<keyword evidence="5" id="KW-0436">Ligase</keyword>
<evidence type="ECO:0000259" key="4">
    <source>
        <dbReference type="Pfam" id="PF00881"/>
    </source>
</evidence>
<dbReference type="InterPro" id="IPR029479">
    <property type="entry name" value="Nitroreductase"/>
</dbReference>
<keyword evidence="2" id="KW-0288">FMN</keyword>
<dbReference type="AlphaFoldDB" id="A0A380WH58"/>
<dbReference type="Pfam" id="PF00881">
    <property type="entry name" value="Nitroreductase"/>
    <property type="match status" value="1"/>
</dbReference>
<dbReference type="CDD" id="cd02144">
    <property type="entry name" value="iodotyrosine_dehalogenase"/>
    <property type="match status" value="1"/>
</dbReference>
<dbReference type="InterPro" id="IPR000415">
    <property type="entry name" value="Nitroreductase-like"/>
</dbReference>
<evidence type="ECO:0000256" key="1">
    <source>
        <dbReference type="ARBA" id="ARBA00022630"/>
    </source>
</evidence>
<dbReference type="EMBL" id="UFSM01000001">
    <property type="protein sequence ID" value="SUU88048.1"/>
    <property type="molecule type" value="Genomic_DNA"/>
</dbReference>
<dbReference type="InterPro" id="IPR050627">
    <property type="entry name" value="Nitroreductase/BluB"/>
</dbReference>
<keyword evidence="1" id="KW-0285">Flavoprotein</keyword>
<dbReference type="Gene3D" id="3.40.109.10">
    <property type="entry name" value="NADH Oxidase"/>
    <property type="match status" value="1"/>
</dbReference>
<evidence type="ECO:0000313" key="5">
    <source>
        <dbReference type="EMBL" id="SUU88048.1"/>
    </source>
</evidence>
<reference evidence="5 6" key="1">
    <citation type="submission" date="2018-06" db="EMBL/GenBank/DDBJ databases">
        <authorList>
            <consortium name="Pathogen Informatics"/>
            <person name="Doyle S."/>
        </authorList>
    </citation>
    <scope>NUCLEOTIDE SEQUENCE [LARGE SCALE GENOMIC DNA]</scope>
    <source>
        <strain evidence="5 6">NCTC10684</strain>
    </source>
</reference>
<keyword evidence="3" id="KW-0560">Oxidoreductase</keyword>
<dbReference type="RefSeq" id="WP_115730454.1">
    <property type="nucleotide sequence ID" value="NZ_BAAAVY010000010.1"/>
</dbReference>
<evidence type="ECO:0000313" key="6">
    <source>
        <dbReference type="Proteomes" id="UP000254701"/>
    </source>
</evidence>
<proteinExistence type="predicted"/>
<dbReference type="PANTHER" id="PTHR23026:SF90">
    <property type="entry name" value="IODOTYROSINE DEIODINASE 1"/>
    <property type="match status" value="1"/>
</dbReference>
<dbReference type="OrthoDB" id="9802510at2"/>
<evidence type="ECO:0000256" key="2">
    <source>
        <dbReference type="ARBA" id="ARBA00022643"/>
    </source>
</evidence>
<dbReference type="GO" id="GO:0016491">
    <property type="term" value="F:oxidoreductase activity"/>
    <property type="evidence" value="ECO:0007669"/>
    <property type="project" value="UniProtKB-KW"/>
</dbReference>
<name>A0A380WH58_AMIAI</name>
<dbReference type="GO" id="GO:0016874">
    <property type="term" value="F:ligase activity"/>
    <property type="evidence" value="ECO:0007669"/>
    <property type="project" value="UniProtKB-KW"/>
</dbReference>
<accession>A0A380WH58</accession>
<sequence length="229" mass="25634">MTVSTTHAYRTLPLPDYREKPVEEMRAGAQAFYDEIRTRHTVRDFSTRPVPRDIIETCIMAAGTAPNGANHQPWHFAVIGDADIKRQIREAAEIEERAFYEGRAGEEWLKALAPLGTDASKPFLEEAPWLICIFGERKSRSADGVSRKNYYVPESVSIATGFLIAALHRAGLATLTHTPNPMSFLNEICGRDPHDKPYILMVVGYPKEDATIPVHATEKRPLSEIATFL</sequence>
<protein>
    <submittedName>
        <fullName evidence="5">F420-0--gamma-glutamyl ligase</fullName>
    </submittedName>
</protein>
<dbReference type="SUPFAM" id="SSF55469">
    <property type="entry name" value="FMN-dependent nitroreductase-like"/>
    <property type="match status" value="1"/>
</dbReference>
<dbReference type="Proteomes" id="UP000254701">
    <property type="component" value="Unassembled WGS sequence"/>
</dbReference>
<feature type="domain" description="Nitroreductase" evidence="4">
    <location>
        <begin position="36"/>
        <end position="205"/>
    </location>
</feature>
<dbReference type="PANTHER" id="PTHR23026">
    <property type="entry name" value="NADPH NITROREDUCTASE"/>
    <property type="match status" value="1"/>
</dbReference>
<evidence type="ECO:0000256" key="3">
    <source>
        <dbReference type="ARBA" id="ARBA00023002"/>
    </source>
</evidence>